<dbReference type="PROSITE" id="PS50157">
    <property type="entry name" value="ZINC_FINGER_C2H2_2"/>
    <property type="match status" value="2"/>
</dbReference>
<dbReference type="Proteomes" id="UP000824540">
    <property type="component" value="Unassembled WGS sequence"/>
</dbReference>
<dbReference type="InterPro" id="IPR056436">
    <property type="entry name" value="Znf-C2H2_ZIC1-5/GLI1-3-like"/>
</dbReference>
<dbReference type="SMART" id="SM00355">
    <property type="entry name" value="ZnF_C2H2"/>
    <property type="match status" value="2"/>
</dbReference>
<evidence type="ECO:0000256" key="4">
    <source>
        <dbReference type="ARBA" id="ARBA00022737"/>
    </source>
</evidence>
<keyword evidence="3" id="KW-0479">Metal-binding</keyword>
<evidence type="ECO:0000256" key="3">
    <source>
        <dbReference type="ARBA" id="ARBA00022723"/>
    </source>
</evidence>
<dbReference type="Gene3D" id="3.30.160.60">
    <property type="entry name" value="Classic Zinc Finger"/>
    <property type="match status" value="2"/>
</dbReference>
<feature type="region of interest" description="Disordered" evidence="9">
    <location>
        <begin position="268"/>
        <end position="313"/>
    </location>
</feature>
<evidence type="ECO:0000313" key="12">
    <source>
        <dbReference type="Proteomes" id="UP000824540"/>
    </source>
</evidence>
<evidence type="ECO:0000256" key="9">
    <source>
        <dbReference type="SAM" id="MobiDB-lite"/>
    </source>
</evidence>
<dbReference type="PANTHER" id="PTHR45718:SF3">
    <property type="entry name" value="ZINC FINGER PROTEIN GLIS1"/>
    <property type="match status" value="1"/>
</dbReference>
<dbReference type="GO" id="GO:0000981">
    <property type="term" value="F:DNA-binding transcription factor activity, RNA polymerase II-specific"/>
    <property type="evidence" value="ECO:0007669"/>
    <property type="project" value="TreeGrafter"/>
</dbReference>
<dbReference type="EMBL" id="JAFBMS010000066">
    <property type="protein sequence ID" value="KAG9338469.1"/>
    <property type="molecule type" value="Genomic_DNA"/>
</dbReference>
<dbReference type="InterPro" id="IPR036236">
    <property type="entry name" value="Znf_C2H2_sf"/>
</dbReference>
<sequence>MACETCSMNPSCVAVNGGCGGPFCSRKKDVSEVVGGECVSARSGQNRTGSQTGGERFATPCDHPAQNLCIQGNHHHDDSRSSGFQDALTSVGLGSDGGHRFGGVGCHPQHIKQESPTRYRITSGMPSTPEPLPGRAGVGQTSLPHPEIELTHSGFANTLSSYPFGGDSGPTPPPPGDGRVPARVLHAGSLKRHCVSVAPSAGAPEGIDITAIICSSQMSVVACVNAGAPFLRGQGEQRRLSSLSPQGPEDSCRLPSPAACLLSFSSSSSSTSSSASSSSSSADCERPAPTQDPARPPPPPPPPAPAQAAPDPADSFSVLVNSVLQQGLLEGCGRAGALKQEPLDELSPGEEELFHHARHGHRHHPLHPTLPPPYHLHQYIGPSPGTLLHLQGQHPPPALPHKPAGMAVATPDREEPGDQQACRWIDCSASYEQQEELVRHIEKVHIDQRKGEDFTCFWAGCVRRYKPFNARYKLLIHMRVHSGEKPNKCMVSHSKK</sequence>
<evidence type="ECO:0000256" key="7">
    <source>
        <dbReference type="ARBA" id="ARBA00023242"/>
    </source>
</evidence>
<dbReference type="FunFam" id="3.30.160.60:FF:000031">
    <property type="entry name" value="GLI family zinc finger 3"/>
    <property type="match status" value="1"/>
</dbReference>
<keyword evidence="6" id="KW-0862">Zinc</keyword>
<dbReference type="AlphaFoldDB" id="A0A8T2NDV8"/>
<accession>A0A8T2NDV8</accession>
<comment type="subcellular location">
    <subcellularLocation>
        <location evidence="1">Nucleus</location>
    </subcellularLocation>
</comment>
<feature type="compositionally biased region" description="Pro residues" evidence="9">
    <location>
        <begin position="294"/>
        <end position="305"/>
    </location>
</feature>
<dbReference type="OrthoDB" id="3214149at2759"/>
<feature type="domain" description="C2H2-type" evidence="10">
    <location>
        <begin position="454"/>
        <end position="486"/>
    </location>
</feature>
<protein>
    <recommendedName>
        <fullName evidence="10">C2H2-type domain-containing protein</fullName>
    </recommendedName>
</protein>
<reference evidence="11" key="1">
    <citation type="thesis" date="2021" institute="BYU ScholarsArchive" country="Provo, UT, USA">
        <title>Applications of and Algorithms for Genome Assembly and Genomic Analyses with an Emphasis on Marine Teleosts.</title>
        <authorList>
            <person name="Pickett B.D."/>
        </authorList>
    </citation>
    <scope>NUCLEOTIDE SEQUENCE</scope>
    <source>
        <strain evidence="11">HI-2016</strain>
    </source>
</reference>
<dbReference type="SUPFAM" id="SSF57667">
    <property type="entry name" value="beta-beta-alpha zinc fingers"/>
    <property type="match status" value="2"/>
</dbReference>
<evidence type="ECO:0000256" key="2">
    <source>
        <dbReference type="ARBA" id="ARBA00010831"/>
    </source>
</evidence>
<keyword evidence="7" id="KW-0539">Nucleus</keyword>
<evidence type="ECO:0000256" key="6">
    <source>
        <dbReference type="ARBA" id="ARBA00022833"/>
    </source>
</evidence>
<dbReference type="GO" id="GO:0005634">
    <property type="term" value="C:nucleus"/>
    <property type="evidence" value="ECO:0007669"/>
    <property type="project" value="UniProtKB-SubCell"/>
</dbReference>
<organism evidence="11 12">
    <name type="scientific">Albula glossodonta</name>
    <name type="common">roundjaw bonefish</name>
    <dbReference type="NCBI Taxonomy" id="121402"/>
    <lineage>
        <taxon>Eukaryota</taxon>
        <taxon>Metazoa</taxon>
        <taxon>Chordata</taxon>
        <taxon>Craniata</taxon>
        <taxon>Vertebrata</taxon>
        <taxon>Euteleostomi</taxon>
        <taxon>Actinopterygii</taxon>
        <taxon>Neopterygii</taxon>
        <taxon>Teleostei</taxon>
        <taxon>Albuliformes</taxon>
        <taxon>Albulidae</taxon>
        <taxon>Albula</taxon>
    </lineage>
</organism>
<dbReference type="InterPro" id="IPR043359">
    <property type="entry name" value="GLI-like"/>
</dbReference>
<feature type="domain" description="C2H2-type" evidence="10">
    <location>
        <begin position="420"/>
        <end position="450"/>
    </location>
</feature>
<comment type="similarity">
    <text evidence="2">Belongs to the GLI C2H2-type zinc-finger protein family.</text>
</comment>
<dbReference type="Pfam" id="PF23561">
    <property type="entry name" value="zf-C2H2_15"/>
    <property type="match status" value="1"/>
</dbReference>
<keyword evidence="5 8" id="KW-0863">Zinc-finger</keyword>
<name>A0A8T2NDV8_9TELE</name>
<dbReference type="InterPro" id="IPR013087">
    <property type="entry name" value="Znf_C2H2_type"/>
</dbReference>
<dbReference type="PROSITE" id="PS00028">
    <property type="entry name" value="ZINC_FINGER_C2H2_1"/>
    <property type="match status" value="1"/>
</dbReference>
<evidence type="ECO:0000256" key="5">
    <source>
        <dbReference type="ARBA" id="ARBA00022771"/>
    </source>
</evidence>
<evidence type="ECO:0000313" key="11">
    <source>
        <dbReference type="EMBL" id="KAG9338469.1"/>
    </source>
</evidence>
<feature type="compositionally biased region" description="Low complexity" evidence="9">
    <location>
        <begin position="268"/>
        <end position="293"/>
    </location>
</feature>
<evidence type="ECO:0000256" key="8">
    <source>
        <dbReference type="PROSITE-ProRule" id="PRU00042"/>
    </source>
</evidence>
<dbReference type="PANTHER" id="PTHR45718">
    <property type="entry name" value="TRANSCRIPTIONAL ACTIVATOR CUBITUS INTERRUPTUS"/>
    <property type="match status" value="1"/>
</dbReference>
<keyword evidence="4" id="KW-0677">Repeat</keyword>
<proteinExistence type="inferred from homology"/>
<evidence type="ECO:0000259" key="10">
    <source>
        <dbReference type="PROSITE" id="PS50157"/>
    </source>
</evidence>
<evidence type="ECO:0000256" key="1">
    <source>
        <dbReference type="ARBA" id="ARBA00004123"/>
    </source>
</evidence>
<gene>
    <name evidence="11" type="ORF">JZ751_025703</name>
</gene>
<comment type="caution">
    <text evidence="11">The sequence shown here is derived from an EMBL/GenBank/DDBJ whole genome shotgun (WGS) entry which is preliminary data.</text>
</comment>
<dbReference type="FunFam" id="3.30.160.60:FF:000453">
    <property type="entry name" value="GLIS family zinc finger 3"/>
    <property type="match status" value="1"/>
</dbReference>
<keyword evidence="12" id="KW-1185">Reference proteome</keyword>
<dbReference type="GO" id="GO:0008270">
    <property type="term" value="F:zinc ion binding"/>
    <property type="evidence" value="ECO:0007669"/>
    <property type="project" value="UniProtKB-KW"/>
</dbReference>
<dbReference type="GO" id="GO:0000978">
    <property type="term" value="F:RNA polymerase II cis-regulatory region sequence-specific DNA binding"/>
    <property type="evidence" value="ECO:0007669"/>
    <property type="project" value="TreeGrafter"/>
</dbReference>